<keyword evidence="1" id="KW-0472">Membrane</keyword>
<dbReference type="Pfam" id="PF11153">
    <property type="entry name" value="DUF2931"/>
    <property type="match status" value="1"/>
</dbReference>
<reference evidence="2 3" key="1">
    <citation type="submission" date="2019-03" db="EMBL/GenBank/DDBJ databases">
        <title>Genomic Encyclopedia of Archaeal and Bacterial Type Strains, Phase II (KMG-II): from individual species to whole genera.</title>
        <authorList>
            <person name="Goeker M."/>
        </authorList>
    </citation>
    <scope>NUCLEOTIDE SEQUENCE [LARGE SCALE GENOMIC DNA]</scope>
    <source>
        <strain evidence="2 3">DSM 28353</strain>
    </source>
</reference>
<feature type="transmembrane region" description="Helical" evidence="1">
    <location>
        <begin position="6"/>
        <end position="24"/>
    </location>
</feature>
<evidence type="ECO:0000313" key="3">
    <source>
        <dbReference type="Proteomes" id="UP000295292"/>
    </source>
</evidence>
<protein>
    <recommendedName>
        <fullName evidence="4">DUF2931 family protein</fullName>
    </recommendedName>
</protein>
<dbReference type="AlphaFoldDB" id="A0A4R6W4V0"/>
<sequence>MNILNKIYTALIILLLTSSIFLVYRSNQKINYRAGCFSAVPIHTRQVFFTDTRSTEYGNFYEADPNYFAWGQVDQYFDNNRIDVPDSLHIEYFSYTDSVFYNSTLSLDRTDSTWGKYVKTKEQLIFTLGIADKGIIKLWCSTPILGTQLILAEQLPAVAPKPEDLYYREPLSKAQYITEMFSLLDDSIKNNIDKQLYLKNYKDSSDYKLPEYIFN</sequence>
<dbReference type="RefSeq" id="WP_133586340.1">
    <property type="nucleotide sequence ID" value="NZ_SNYV01000018.1"/>
</dbReference>
<evidence type="ECO:0000256" key="1">
    <source>
        <dbReference type="SAM" id="Phobius"/>
    </source>
</evidence>
<keyword evidence="1" id="KW-0812">Transmembrane</keyword>
<dbReference type="InterPro" id="IPR021326">
    <property type="entry name" value="DUF2931"/>
</dbReference>
<dbReference type="OrthoDB" id="706515at2"/>
<evidence type="ECO:0000313" key="2">
    <source>
        <dbReference type="EMBL" id="TDQ73748.1"/>
    </source>
</evidence>
<gene>
    <name evidence="2" type="ORF">CLV99_4185</name>
</gene>
<keyword evidence="1" id="KW-1133">Transmembrane helix</keyword>
<organism evidence="2 3">
    <name type="scientific">Sphingobacterium yanglingense</name>
    <dbReference type="NCBI Taxonomy" id="1437280"/>
    <lineage>
        <taxon>Bacteria</taxon>
        <taxon>Pseudomonadati</taxon>
        <taxon>Bacteroidota</taxon>
        <taxon>Sphingobacteriia</taxon>
        <taxon>Sphingobacteriales</taxon>
        <taxon>Sphingobacteriaceae</taxon>
        <taxon>Sphingobacterium</taxon>
    </lineage>
</organism>
<evidence type="ECO:0008006" key="4">
    <source>
        <dbReference type="Google" id="ProtNLM"/>
    </source>
</evidence>
<proteinExistence type="predicted"/>
<dbReference type="Proteomes" id="UP000295292">
    <property type="component" value="Unassembled WGS sequence"/>
</dbReference>
<comment type="caution">
    <text evidence="2">The sequence shown here is derived from an EMBL/GenBank/DDBJ whole genome shotgun (WGS) entry which is preliminary data.</text>
</comment>
<dbReference type="EMBL" id="SNYV01000018">
    <property type="protein sequence ID" value="TDQ73748.1"/>
    <property type="molecule type" value="Genomic_DNA"/>
</dbReference>
<keyword evidence="3" id="KW-1185">Reference proteome</keyword>
<name>A0A4R6W4V0_9SPHI</name>
<accession>A0A4R6W4V0</accession>